<dbReference type="PANTHER" id="PTHR33116:SF78">
    <property type="entry name" value="OS12G0587133 PROTEIN"/>
    <property type="match status" value="1"/>
</dbReference>
<dbReference type="EMBL" id="MNCJ02000322">
    <property type="protein sequence ID" value="KAF5798708.1"/>
    <property type="molecule type" value="Genomic_DNA"/>
</dbReference>
<evidence type="ECO:0008006" key="3">
    <source>
        <dbReference type="Google" id="ProtNLM"/>
    </source>
</evidence>
<dbReference type="AlphaFoldDB" id="A0A9K3IKW7"/>
<evidence type="ECO:0000313" key="2">
    <source>
        <dbReference type="Proteomes" id="UP000215914"/>
    </source>
</evidence>
<dbReference type="Proteomes" id="UP000215914">
    <property type="component" value="Unassembled WGS sequence"/>
</dbReference>
<organism evidence="1 2">
    <name type="scientific">Helianthus annuus</name>
    <name type="common">Common sunflower</name>
    <dbReference type="NCBI Taxonomy" id="4232"/>
    <lineage>
        <taxon>Eukaryota</taxon>
        <taxon>Viridiplantae</taxon>
        <taxon>Streptophyta</taxon>
        <taxon>Embryophyta</taxon>
        <taxon>Tracheophyta</taxon>
        <taxon>Spermatophyta</taxon>
        <taxon>Magnoliopsida</taxon>
        <taxon>eudicotyledons</taxon>
        <taxon>Gunneridae</taxon>
        <taxon>Pentapetalae</taxon>
        <taxon>asterids</taxon>
        <taxon>campanulids</taxon>
        <taxon>Asterales</taxon>
        <taxon>Asteraceae</taxon>
        <taxon>Asteroideae</taxon>
        <taxon>Heliantheae alliance</taxon>
        <taxon>Heliantheae</taxon>
        <taxon>Helianthus</taxon>
    </lineage>
</organism>
<sequence>MSNILGCKVGDFPFDYLGIKVGANMNRVCHWSSVVETVSSRLSKWKADSLSMGGRLTLIKSVLSNLPIYYLSLYKAPVEIVEQIERLMRSFLWGGSNGVNKMHWVSWDIVTSPKSDEGLGISRLSDVNIALITKLAWRFKRDPHSSWRRTIEAIHGGKGRWRFFPINNSQPGCWKSMITLVGNLKLGGKEIHNIIRGSVGSGTEVSFWHDIWYGMTNLCQRWPCLFSLEKKQKMHGLGQITGS</sequence>
<dbReference type="PANTHER" id="PTHR33116">
    <property type="entry name" value="REVERSE TRANSCRIPTASE ZINC-BINDING DOMAIN-CONTAINING PROTEIN-RELATED-RELATED"/>
    <property type="match status" value="1"/>
</dbReference>
<evidence type="ECO:0000313" key="1">
    <source>
        <dbReference type="EMBL" id="KAF5798708.1"/>
    </source>
</evidence>
<reference evidence="1" key="1">
    <citation type="journal article" date="2017" name="Nature">
        <title>The sunflower genome provides insights into oil metabolism, flowering and Asterid evolution.</title>
        <authorList>
            <person name="Badouin H."/>
            <person name="Gouzy J."/>
            <person name="Grassa C.J."/>
            <person name="Murat F."/>
            <person name="Staton S.E."/>
            <person name="Cottret L."/>
            <person name="Lelandais-Briere C."/>
            <person name="Owens G.L."/>
            <person name="Carrere S."/>
            <person name="Mayjonade B."/>
            <person name="Legrand L."/>
            <person name="Gill N."/>
            <person name="Kane N.C."/>
            <person name="Bowers J.E."/>
            <person name="Hubner S."/>
            <person name="Bellec A."/>
            <person name="Berard A."/>
            <person name="Berges H."/>
            <person name="Blanchet N."/>
            <person name="Boniface M.C."/>
            <person name="Brunel D."/>
            <person name="Catrice O."/>
            <person name="Chaidir N."/>
            <person name="Claudel C."/>
            <person name="Donnadieu C."/>
            <person name="Faraut T."/>
            <person name="Fievet G."/>
            <person name="Helmstetter N."/>
            <person name="King M."/>
            <person name="Knapp S.J."/>
            <person name="Lai Z."/>
            <person name="Le Paslier M.C."/>
            <person name="Lippi Y."/>
            <person name="Lorenzon L."/>
            <person name="Mandel J.R."/>
            <person name="Marage G."/>
            <person name="Marchand G."/>
            <person name="Marquand E."/>
            <person name="Bret-Mestries E."/>
            <person name="Morien E."/>
            <person name="Nambeesan S."/>
            <person name="Nguyen T."/>
            <person name="Pegot-Espagnet P."/>
            <person name="Pouilly N."/>
            <person name="Raftis F."/>
            <person name="Sallet E."/>
            <person name="Schiex T."/>
            <person name="Thomas J."/>
            <person name="Vandecasteele C."/>
            <person name="Vares D."/>
            <person name="Vear F."/>
            <person name="Vautrin S."/>
            <person name="Crespi M."/>
            <person name="Mangin B."/>
            <person name="Burke J.M."/>
            <person name="Salse J."/>
            <person name="Munos S."/>
            <person name="Vincourt P."/>
            <person name="Rieseberg L.H."/>
            <person name="Langlade N.B."/>
        </authorList>
    </citation>
    <scope>NUCLEOTIDE SEQUENCE</scope>
    <source>
        <tissue evidence="1">Leaves</tissue>
    </source>
</reference>
<name>A0A9K3IKW7_HELAN</name>
<accession>A0A9K3IKW7</accession>
<proteinExistence type="predicted"/>
<dbReference type="Gramene" id="mRNA:HanXRQr2_Chr07g0296071">
    <property type="protein sequence ID" value="CDS:HanXRQr2_Chr07g0296071.1"/>
    <property type="gene ID" value="HanXRQr2_Chr07g0296071"/>
</dbReference>
<protein>
    <recommendedName>
        <fullName evidence="3">Reverse transcriptase domain, Reverse transcriptase zinc-binding domain protein</fullName>
    </recommendedName>
</protein>
<keyword evidence="2" id="KW-1185">Reference proteome</keyword>
<gene>
    <name evidence="1" type="ORF">HanXRQr2_Chr07g0296071</name>
</gene>
<comment type="caution">
    <text evidence="1">The sequence shown here is derived from an EMBL/GenBank/DDBJ whole genome shotgun (WGS) entry which is preliminary data.</text>
</comment>
<reference evidence="1" key="2">
    <citation type="submission" date="2020-06" db="EMBL/GenBank/DDBJ databases">
        <title>Helianthus annuus Genome sequencing and assembly Release 2.</title>
        <authorList>
            <person name="Gouzy J."/>
            <person name="Langlade N."/>
            <person name="Munos S."/>
        </authorList>
    </citation>
    <scope>NUCLEOTIDE SEQUENCE</scope>
    <source>
        <tissue evidence="1">Leaves</tissue>
    </source>
</reference>